<evidence type="ECO:0000313" key="1">
    <source>
        <dbReference type="EMBL" id="SFS08903.1"/>
    </source>
</evidence>
<sequence>MAEHGVARRSGAGTEHLREIAPLLAVEGFDLDNLPEDTDVDALNAALARANERRNTEQFE</sequence>
<gene>
    <name evidence="1" type="ORF">SAMN04487783_1175</name>
</gene>
<dbReference type="EMBL" id="FOZN01000002">
    <property type="protein sequence ID" value="SFS08903.1"/>
    <property type="molecule type" value="Genomic_DNA"/>
</dbReference>
<comment type="caution">
    <text evidence="1">The sequence shown here is derived from an EMBL/GenBank/DDBJ whole genome shotgun (WGS) entry which is preliminary data.</text>
</comment>
<dbReference type="AlphaFoldDB" id="A0AA94HLY4"/>
<dbReference type="Proteomes" id="UP000198506">
    <property type="component" value="Unassembled WGS sequence"/>
</dbReference>
<protein>
    <submittedName>
        <fullName evidence="1">Uncharacterized protein</fullName>
    </submittedName>
</protein>
<dbReference type="RefSeq" id="WP_092916840.1">
    <property type="nucleotide sequence ID" value="NZ_FOZN01000002.1"/>
</dbReference>
<proteinExistence type="predicted"/>
<keyword evidence="2" id="KW-1185">Reference proteome</keyword>
<reference evidence="1 2" key="1">
    <citation type="submission" date="2016-10" db="EMBL/GenBank/DDBJ databases">
        <authorList>
            <person name="Varghese N."/>
            <person name="Submissions S."/>
        </authorList>
    </citation>
    <scope>NUCLEOTIDE SEQUENCE [LARGE SCALE GENOMIC DNA]</scope>
    <source>
        <strain evidence="1 2">IAM 15147</strain>
    </source>
</reference>
<evidence type="ECO:0000313" key="2">
    <source>
        <dbReference type="Proteomes" id="UP000198506"/>
    </source>
</evidence>
<accession>A0AA94HLY4</accession>
<organism evidence="1 2">
    <name type="scientific">Agrococcus baldri</name>
    <dbReference type="NCBI Taxonomy" id="153730"/>
    <lineage>
        <taxon>Bacteria</taxon>
        <taxon>Bacillati</taxon>
        <taxon>Actinomycetota</taxon>
        <taxon>Actinomycetes</taxon>
        <taxon>Micrococcales</taxon>
        <taxon>Microbacteriaceae</taxon>
        <taxon>Agrococcus</taxon>
    </lineage>
</organism>
<name>A0AA94HLY4_9MICO</name>